<keyword evidence="3" id="KW-1185">Reference proteome</keyword>
<proteinExistence type="predicted"/>
<feature type="domain" description="Antitoxin Xre/MbcA/ParS-like toxin-binding" evidence="1">
    <location>
        <begin position="63"/>
        <end position="110"/>
    </location>
</feature>
<accession>A0A7G5IGW5</accession>
<dbReference type="Pfam" id="PF09722">
    <property type="entry name" value="Xre_MbcA_ParS_C"/>
    <property type="match status" value="1"/>
</dbReference>
<sequence length="115" mass="12307">MATAFAPPVSNALDGVVDTLRLTQAEIARAAGLPRETLARKERLHSPSAQARLRLLADILTRASAWTGGPLAAFAWYRSQPLPSFGDMTAEDLVRAGRGEAVRDYLSRIAVGGYA</sequence>
<reference evidence="2 3" key="1">
    <citation type="submission" date="2020-07" db="EMBL/GenBank/DDBJ databases">
        <title>Complete genome sequence for Sandaracinobacter sp. M6.</title>
        <authorList>
            <person name="Tang Y."/>
            <person name="Liu Q."/>
            <person name="Guo Z."/>
            <person name="Lei P."/>
            <person name="Huang B."/>
        </authorList>
    </citation>
    <scope>NUCLEOTIDE SEQUENCE [LARGE SCALE GENOMIC DNA]</scope>
    <source>
        <strain evidence="2 3">M6</strain>
    </source>
</reference>
<dbReference type="InterPro" id="IPR024467">
    <property type="entry name" value="Xre/MbcA/ParS-like_toxin-bd"/>
</dbReference>
<gene>
    <name evidence="2" type="ORF">H3309_15035</name>
</gene>
<protein>
    <submittedName>
        <fullName evidence="2">DUF2384 domain-containing protein</fullName>
    </submittedName>
</protein>
<dbReference type="EMBL" id="CP059851">
    <property type="protein sequence ID" value="QMW22607.1"/>
    <property type="molecule type" value="Genomic_DNA"/>
</dbReference>
<evidence type="ECO:0000313" key="2">
    <source>
        <dbReference type="EMBL" id="QMW22607.1"/>
    </source>
</evidence>
<dbReference type="Proteomes" id="UP000515292">
    <property type="component" value="Chromosome"/>
</dbReference>
<evidence type="ECO:0000259" key="1">
    <source>
        <dbReference type="Pfam" id="PF09722"/>
    </source>
</evidence>
<dbReference type="RefSeq" id="WP_182295653.1">
    <property type="nucleotide sequence ID" value="NZ_CP059851.1"/>
</dbReference>
<name>A0A7G5IGW5_9SPHN</name>
<dbReference type="AlphaFoldDB" id="A0A7G5IGW5"/>
<evidence type="ECO:0000313" key="3">
    <source>
        <dbReference type="Proteomes" id="UP000515292"/>
    </source>
</evidence>
<organism evidence="2 3">
    <name type="scientific">Sandaracinobacteroides saxicola</name>
    <dbReference type="NCBI Taxonomy" id="2759707"/>
    <lineage>
        <taxon>Bacteria</taxon>
        <taxon>Pseudomonadati</taxon>
        <taxon>Pseudomonadota</taxon>
        <taxon>Alphaproteobacteria</taxon>
        <taxon>Sphingomonadales</taxon>
        <taxon>Sphingosinicellaceae</taxon>
        <taxon>Sandaracinobacteroides</taxon>
    </lineage>
</organism>
<dbReference type="KEGG" id="sand:H3309_15035"/>